<evidence type="ECO:0000256" key="1">
    <source>
        <dbReference type="SAM" id="MobiDB-lite"/>
    </source>
</evidence>
<keyword evidence="2" id="KW-0472">Membrane</keyword>
<evidence type="ECO:0000256" key="2">
    <source>
        <dbReference type="SAM" id="Phobius"/>
    </source>
</evidence>
<organism evidence="3 4">
    <name type="scientific">Leptospirillum ferrodiazotrophum</name>
    <dbReference type="NCBI Taxonomy" id="412449"/>
    <lineage>
        <taxon>Bacteria</taxon>
        <taxon>Pseudomonadati</taxon>
        <taxon>Nitrospirota</taxon>
        <taxon>Nitrospiria</taxon>
        <taxon>Nitrospirales</taxon>
        <taxon>Nitrospiraceae</taxon>
        <taxon>Leptospirillum</taxon>
    </lineage>
</organism>
<feature type="transmembrane region" description="Helical" evidence="2">
    <location>
        <begin position="171"/>
        <end position="194"/>
    </location>
</feature>
<accession>C6I0X5</accession>
<name>C6I0X5_9BACT</name>
<evidence type="ECO:0000313" key="3">
    <source>
        <dbReference type="EMBL" id="EES51494.1"/>
    </source>
</evidence>
<keyword evidence="2" id="KW-0812">Transmembrane</keyword>
<reference evidence="3 4" key="1">
    <citation type="journal article" date="2009" name="Appl. Environ. Microbiol.">
        <title>Community genomic and proteomic analyses of chemoautotrophic iron-oxidizing "Leptospirillum rubarum" (Group II) and "Leptospirillum ferrodiazotrophum" (Group III) bacteria in acid mine drainage biofilms.</title>
        <authorList>
            <person name="Goltsman D.S."/>
            <person name="Denef V.J."/>
            <person name="Singer S.W."/>
            <person name="VerBerkmoes N.C."/>
            <person name="Lefsrud M."/>
            <person name="Mueller R.S."/>
            <person name="Dick G.J."/>
            <person name="Sun C.L."/>
            <person name="Wheeler K.E."/>
            <person name="Zemla A."/>
            <person name="Baker B.J."/>
            <person name="Hauser L."/>
            <person name="Land M."/>
            <person name="Shah M.B."/>
            <person name="Thelen M.P."/>
            <person name="Hettich R.L."/>
            <person name="Banfield J.F."/>
        </authorList>
    </citation>
    <scope>NUCLEOTIDE SEQUENCE [LARGE SCALE GENOMIC DNA]</scope>
</reference>
<protein>
    <submittedName>
        <fullName evidence="3">Uncharacterized protein</fullName>
    </submittedName>
</protein>
<sequence length="358" mass="39601">MHLSRPSFQTPFPDDETIRKAGHADGLAGLPAGSSYEPGPFERSILAAGESRISEVYVQTAEKLARFEGKTSNLANAYSSNQYRLKEALFRYKSRKDVLGRSAVIPVSHVTHWIIIILMAIGEFPLNVVVFRMFGEPELMTYVMSMTLSLTLPIIGMFLGLQVRTLVPPKIASGITIVLAPLTVLGALTALSFIRNMYVMLHAAHKLGGAADKMVYAMFAINLLIFVGAYMVSFFAHDQDAELDALHGAVLRLDKNRSRLREKLSLSISRTNAVIRAGRGSSERILSEVISKISLYRQANMASRGGAVSPPSFSKVLESPTLKKWWPEFVLPEAAESETAFSPQEDSHRVKFERRRTA</sequence>
<feature type="transmembrane region" description="Helical" evidence="2">
    <location>
        <begin position="98"/>
        <end position="121"/>
    </location>
</feature>
<feature type="region of interest" description="Disordered" evidence="1">
    <location>
        <begin position="336"/>
        <end position="358"/>
    </location>
</feature>
<feature type="transmembrane region" description="Helical" evidence="2">
    <location>
        <begin position="141"/>
        <end position="159"/>
    </location>
</feature>
<proteinExistence type="predicted"/>
<gene>
    <name evidence="3" type="ORF">UBAL3_96120039</name>
</gene>
<dbReference type="EMBL" id="GG693889">
    <property type="protein sequence ID" value="EES51494.1"/>
    <property type="molecule type" value="Genomic_DNA"/>
</dbReference>
<feature type="transmembrane region" description="Helical" evidence="2">
    <location>
        <begin position="214"/>
        <end position="236"/>
    </location>
</feature>
<keyword evidence="2" id="KW-1133">Transmembrane helix</keyword>
<evidence type="ECO:0000313" key="4">
    <source>
        <dbReference type="Proteomes" id="UP000009374"/>
    </source>
</evidence>
<dbReference type="Proteomes" id="UP000009374">
    <property type="component" value="Unassembled WGS sequence"/>
</dbReference>
<dbReference type="AlphaFoldDB" id="C6I0X5"/>
<feature type="compositionally biased region" description="Basic and acidic residues" evidence="1">
    <location>
        <begin position="345"/>
        <end position="358"/>
    </location>
</feature>
<keyword evidence="4" id="KW-1185">Reference proteome</keyword>